<keyword evidence="2" id="KW-0808">Transferase</keyword>
<dbReference type="Pfam" id="PF00814">
    <property type="entry name" value="TsaD"/>
    <property type="match status" value="1"/>
</dbReference>
<dbReference type="GO" id="GO:0016740">
    <property type="term" value="F:transferase activity"/>
    <property type="evidence" value="ECO:0007669"/>
    <property type="project" value="UniProtKB-KW"/>
</dbReference>
<dbReference type="InterPro" id="IPR043129">
    <property type="entry name" value="ATPase_NBD"/>
</dbReference>
<comment type="caution">
    <text evidence="2">The sequence shown here is derived from an EMBL/GenBank/DDBJ whole genome shotgun (WGS) entry which is preliminary data.</text>
</comment>
<name>A0A7C3LVD6_9BACT</name>
<dbReference type="InterPro" id="IPR022496">
    <property type="entry name" value="T6A_TsaB"/>
</dbReference>
<evidence type="ECO:0000259" key="1">
    <source>
        <dbReference type="Pfam" id="PF00814"/>
    </source>
</evidence>
<dbReference type="SUPFAM" id="SSF53067">
    <property type="entry name" value="Actin-like ATPase domain"/>
    <property type="match status" value="1"/>
</dbReference>
<proteinExistence type="predicted"/>
<feature type="domain" description="Gcp-like" evidence="1">
    <location>
        <begin position="32"/>
        <end position="145"/>
    </location>
</feature>
<organism evidence="2">
    <name type="scientific">Leptospirillum ferriphilum</name>
    <dbReference type="NCBI Taxonomy" id="178606"/>
    <lineage>
        <taxon>Bacteria</taxon>
        <taxon>Pseudomonadati</taxon>
        <taxon>Nitrospirota</taxon>
        <taxon>Nitrospiria</taxon>
        <taxon>Nitrospirales</taxon>
        <taxon>Nitrospiraceae</taxon>
        <taxon>Leptospirillum</taxon>
    </lineage>
</organism>
<dbReference type="NCBIfam" id="TIGR03725">
    <property type="entry name" value="T6A_YeaZ"/>
    <property type="match status" value="1"/>
</dbReference>
<dbReference type="AlphaFoldDB" id="A0A7C3LVD6"/>
<sequence>MIHLSVETSTDQMGMALLEDVRVLGEVQIRLSRGASEMLVPSMDVLLEGREELPTSIGLISCSRGPGSYTSLRVGFMFCRGLSETLGAELVTVSPFDVLFRQFPGRQETPVLVVLNARQGQVSGVVFGDTDNGWNSMHPVPENPADFISRLPSIPLRVVGPGRSLLEPWRKEHSGWIWLEGEDSPPRAGFQGMLAWEHRNLLRDEVGLIYGRGPV</sequence>
<protein>
    <submittedName>
        <fullName evidence="2">tRNA (Adenosine(37)-N6)-threonylcarbamoyltransferase complex dimerization subunit type 1 TsaB</fullName>
    </submittedName>
</protein>
<reference evidence="2" key="1">
    <citation type="journal article" date="2020" name="mSystems">
        <title>Genome- and Community-Level Interaction Insights into Carbon Utilization and Element Cycling Functions of Hydrothermarchaeota in Hydrothermal Sediment.</title>
        <authorList>
            <person name="Zhou Z."/>
            <person name="Liu Y."/>
            <person name="Xu W."/>
            <person name="Pan J."/>
            <person name="Luo Z.H."/>
            <person name="Li M."/>
        </authorList>
    </citation>
    <scope>NUCLEOTIDE SEQUENCE [LARGE SCALE GENOMIC DNA]</scope>
    <source>
        <strain evidence="2">SpSt-902</strain>
    </source>
</reference>
<accession>A0A7C3LVD6</accession>
<dbReference type="EMBL" id="DTMM01000182">
    <property type="protein sequence ID" value="HFT93981.1"/>
    <property type="molecule type" value="Genomic_DNA"/>
</dbReference>
<dbReference type="GO" id="GO:0002949">
    <property type="term" value="P:tRNA threonylcarbamoyladenosine modification"/>
    <property type="evidence" value="ECO:0007669"/>
    <property type="project" value="InterPro"/>
</dbReference>
<evidence type="ECO:0000313" key="2">
    <source>
        <dbReference type="EMBL" id="HFT93981.1"/>
    </source>
</evidence>
<dbReference type="Gene3D" id="3.30.420.40">
    <property type="match status" value="2"/>
</dbReference>
<dbReference type="InterPro" id="IPR000905">
    <property type="entry name" value="Gcp-like_dom"/>
</dbReference>
<gene>
    <name evidence="2" type="primary">tsaB</name>
    <name evidence="2" type="ORF">ENX03_08650</name>
</gene>